<proteinExistence type="predicted"/>
<feature type="region of interest" description="Disordered" evidence="1">
    <location>
        <begin position="103"/>
        <end position="132"/>
    </location>
</feature>
<dbReference type="EMBL" id="UINC01027147">
    <property type="protein sequence ID" value="SVB05903.1"/>
    <property type="molecule type" value="Genomic_DNA"/>
</dbReference>
<dbReference type="AlphaFoldDB" id="A0A382AY29"/>
<organism evidence="2">
    <name type="scientific">marine metagenome</name>
    <dbReference type="NCBI Taxonomy" id="408172"/>
    <lineage>
        <taxon>unclassified sequences</taxon>
        <taxon>metagenomes</taxon>
        <taxon>ecological metagenomes</taxon>
    </lineage>
</organism>
<protein>
    <submittedName>
        <fullName evidence="2">Uncharacterized protein</fullName>
    </submittedName>
</protein>
<evidence type="ECO:0000256" key="1">
    <source>
        <dbReference type="SAM" id="MobiDB-lite"/>
    </source>
</evidence>
<evidence type="ECO:0000313" key="2">
    <source>
        <dbReference type="EMBL" id="SVB05903.1"/>
    </source>
</evidence>
<accession>A0A382AY29</accession>
<gene>
    <name evidence="2" type="ORF">METZ01_LOCUS158757</name>
</gene>
<feature type="compositionally biased region" description="Basic and acidic residues" evidence="1">
    <location>
        <begin position="118"/>
        <end position="132"/>
    </location>
</feature>
<reference evidence="2" key="1">
    <citation type="submission" date="2018-05" db="EMBL/GenBank/DDBJ databases">
        <authorList>
            <person name="Lanie J.A."/>
            <person name="Ng W.-L."/>
            <person name="Kazmierczak K.M."/>
            <person name="Andrzejewski T.M."/>
            <person name="Davidsen T.M."/>
            <person name="Wayne K.J."/>
            <person name="Tettelin H."/>
            <person name="Glass J.I."/>
            <person name="Rusch D."/>
            <person name="Podicherti R."/>
            <person name="Tsui H.-C.T."/>
            <person name="Winkler M.E."/>
        </authorList>
    </citation>
    <scope>NUCLEOTIDE SEQUENCE</scope>
</reference>
<sequence>MSAKHQATNRRVQAEWMAKRLAEGWVYNKEYRGAGLPLIKGRRFLVKDKPKPGWYKFDQHVINPKGTEWIECYGPFTKNGVDKLGCGSHAIAPERIARVEQATPAQKAAEVQARKAARKADRERAKDLIEAA</sequence>
<name>A0A382AY29_9ZZZZ</name>